<dbReference type="Proteomes" id="UP001163828">
    <property type="component" value="Unassembled WGS sequence"/>
</dbReference>
<keyword evidence="1" id="KW-0812">Transmembrane</keyword>
<keyword evidence="3" id="KW-1185">Reference proteome</keyword>
<sequence length="234" mass="26176">MLPRIVIDLKILCLSRVERFLPTFVAFSQSKLAFDPQFLPSLIAPSLYTLLQNSPVNRRMTMDDDFIQTRTRTVRVGFPRNAFILVMTMLASSMIIGFVNASPLPAITSIHPPASGMDSLAKTSSNYLRRKLSLSNTGSSTATLSRLTDKIAYILLGFSHADATAGNRYENKEFPIEQLRLSDKIQDGQPGRDLVLLQQPNLYPDPTSGEWEVSGCYMTFHLGVMKARQVFRRG</sequence>
<evidence type="ECO:0000313" key="2">
    <source>
        <dbReference type="EMBL" id="KAJ3995797.1"/>
    </source>
</evidence>
<protein>
    <submittedName>
        <fullName evidence="2">Uncharacterized protein</fullName>
    </submittedName>
</protein>
<feature type="transmembrane region" description="Helical" evidence="1">
    <location>
        <begin position="82"/>
        <end position="101"/>
    </location>
</feature>
<keyword evidence="1" id="KW-1133">Transmembrane helix</keyword>
<dbReference type="EMBL" id="MU790638">
    <property type="protein sequence ID" value="KAJ3995797.1"/>
    <property type="molecule type" value="Genomic_DNA"/>
</dbReference>
<accession>A0ABQ8QB74</accession>
<evidence type="ECO:0000256" key="1">
    <source>
        <dbReference type="SAM" id="Phobius"/>
    </source>
</evidence>
<evidence type="ECO:0000313" key="3">
    <source>
        <dbReference type="Proteomes" id="UP001163828"/>
    </source>
</evidence>
<organism evidence="2 3">
    <name type="scientific">Lentinula boryana</name>
    <dbReference type="NCBI Taxonomy" id="40481"/>
    <lineage>
        <taxon>Eukaryota</taxon>
        <taxon>Fungi</taxon>
        <taxon>Dikarya</taxon>
        <taxon>Basidiomycota</taxon>
        <taxon>Agaricomycotina</taxon>
        <taxon>Agaricomycetes</taxon>
        <taxon>Agaricomycetidae</taxon>
        <taxon>Agaricales</taxon>
        <taxon>Marasmiineae</taxon>
        <taxon>Omphalotaceae</taxon>
        <taxon>Lentinula</taxon>
    </lineage>
</organism>
<keyword evidence="1" id="KW-0472">Membrane</keyword>
<comment type="caution">
    <text evidence="2">The sequence shown here is derived from an EMBL/GenBank/DDBJ whole genome shotgun (WGS) entry which is preliminary data.</text>
</comment>
<gene>
    <name evidence="2" type="ORF">F5050DRAFT_227984</name>
</gene>
<name>A0ABQ8QB74_9AGAR</name>
<proteinExistence type="predicted"/>
<reference evidence="2" key="1">
    <citation type="submission" date="2022-08" db="EMBL/GenBank/DDBJ databases">
        <authorList>
            <consortium name="DOE Joint Genome Institute"/>
            <person name="Min B."/>
            <person name="Riley R."/>
            <person name="Sierra-Patev S."/>
            <person name="Naranjo-Ortiz M."/>
            <person name="Looney B."/>
            <person name="Konkel Z."/>
            <person name="Slot J.C."/>
            <person name="Sakamoto Y."/>
            <person name="Steenwyk J.L."/>
            <person name="Rokas A."/>
            <person name="Carro J."/>
            <person name="Camarero S."/>
            <person name="Ferreira P."/>
            <person name="Molpeceres G."/>
            <person name="Ruiz-Duenas F.J."/>
            <person name="Serrano A."/>
            <person name="Henrissat B."/>
            <person name="Drula E."/>
            <person name="Hughes K.W."/>
            <person name="Mata J.L."/>
            <person name="Ishikawa N.K."/>
            <person name="Vargas-Isla R."/>
            <person name="Ushijima S."/>
            <person name="Smith C.A."/>
            <person name="Ahrendt S."/>
            <person name="Andreopoulos W."/>
            <person name="He G."/>
            <person name="Labutti K."/>
            <person name="Lipzen A."/>
            <person name="Ng V."/>
            <person name="Sandor L."/>
            <person name="Barry K."/>
            <person name="Martinez A.T."/>
            <person name="Xiao Y."/>
            <person name="Gibbons J.G."/>
            <person name="Terashima K."/>
            <person name="Hibbett D.S."/>
            <person name="Grigoriev I.V."/>
        </authorList>
    </citation>
    <scope>NUCLEOTIDE SEQUENCE</scope>
    <source>
        <strain evidence="2">TFB10827</strain>
    </source>
</reference>